<dbReference type="OrthoDB" id="182805at2157"/>
<dbReference type="FunFam" id="3.40.50.720:FF:000311">
    <property type="entry name" value="Ornithine cyclodeaminase"/>
    <property type="match status" value="1"/>
</dbReference>
<comment type="similarity">
    <text evidence="1">Belongs to the ornithine cyclodeaminase/mu-crystallin family.</text>
</comment>
<keyword evidence="3" id="KW-1185">Reference proteome</keyword>
<protein>
    <submittedName>
        <fullName evidence="2">Ornithine cyclodeaminase</fullName>
    </submittedName>
</protein>
<dbReference type="GO" id="GO:0016491">
    <property type="term" value="F:oxidoreductase activity"/>
    <property type="evidence" value="ECO:0007669"/>
    <property type="project" value="UniProtKB-ARBA"/>
</dbReference>
<dbReference type="STRING" id="767519.SAMN05216559_2824"/>
<organism evidence="2 3">
    <name type="scientific">Halomicrobium zhouii</name>
    <dbReference type="NCBI Taxonomy" id="767519"/>
    <lineage>
        <taxon>Archaea</taxon>
        <taxon>Methanobacteriati</taxon>
        <taxon>Methanobacteriota</taxon>
        <taxon>Stenosarchaea group</taxon>
        <taxon>Halobacteria</taxon>
        <taxon>Halobacteriales</taxon>
        <taxon>Haloarculaceae</taxon>
        <taxon>Halomicrobium</taxon>
    </lineage>
</organism>
<evidence type="ECO:0000313" key="3">
    <source>
        <dbReference type="Proteomes" id="UP000199062"/>
    </source>
</evidence>
<reference evidence="2 3" key="1">
    <citation type="submission" date="2016-10" db="EMBL/GenBank/DDBJ databases">
        <authorList>
            <person name="de Groot N.N."/>
        </authorList>
    </citation>
    <scope>NUCLEOTIDE SEQUENCE [LARGE SCALE GENOMIC DNA]</scope>
    <source>
        <strain evidence="2 3">CGMCC 1.10457</strain>
    </source>
</reference>
<dbReference type="GO" id="GO:0005737">
    <property type="term" value="C:cytoplasm"/>
    <property type="evidence" value="ECO:0007669"/>
    <property type="project" value="TreeGrafter"/>
</dbReference>
<dbReference type="PANTHER" id="PTHR13812">
    <property type="entry name" value="KETIMINE REDUCTASE MU-CRYSTALLIN"/>
    <property type="match status" value="1"/>
</dbReference>
<dbReference type="Proteomes" id="UP000199062">
    <property type="component" value="Unassembled WGS sequence"/>
</dbReference>
<dbReference type="PANTHER" id="PTHR13812:SF19">
    <property type="entry name" value="KETIMINE REDUCTASE MU-CRYSTALLIN"/>
    <property type="match status" value="1"/>
</dbReference>
<dbReference type="GO" id="GO:0019752">
    <property type="term" value="P:carboxylic acid metabolic process"/>
    <property type="evidence" value="ECO:0007669"/>
    <property type="project" value="UniProtKB-ARBA"/>
</dbReference>
<dbReference type="InterPro" id="IPR036291">
    <property type="entry name" value="NAD(P)-bd_dom_sf"/>
</dbReference>
<dbReference type="Pfam" id="PF02423">
    <property type="entry name" value="OCD_Mu_crystall"/>
    <property type="match status" value="1"/>
</dbReference>
<dbReference type="SUPFAM" id="SSF51735">
    <property type="entry name" value="NAD(P)-binding Rossmann-fold domains"/>
    <property type="match status" value="1"/>
</dbReference>
<dbReference type="Gene3D" id="3.30.1780.10">
    <property type="entry name" value="ornithine cyclodeaminase, domain 1"/>
    <property type="match status" value="1"/>
</dbReference>
<evidence type="ECO:0000313" key="2">
    <source>
        <dbReference type="EMBL" id="SFS03720.1"/>
    </source>
</evidence>
<dbReference type="EMBL" id="FOZK01000002">
    <property type="protein sequence ID" value="SFS03720.1"/>
    <property type="molecule type" value="Genomic_DNA"/>
</dbReference>
<name>A0A1I6LK90_9EURY</name>
<dbReference type="Gene3D" id="3.40.50.720">
    <property type="entry name" value="NAD(P)-binding Rossmann-like Domain"/>
    <property type="match status" value="1"/>
</dbReference>
<sequence>MSDADSTALFLTSENVTGLATPAEYVDAVREGYRERGRGAPAAPRTALFNDVPAGMLTSYTAILPETGAMGGYVYAAGFDERDAYFSLPLFDADSGEPLAVFDGASLNPFKTGAVGAVGVDALARRNASDLALFGSGPQARGQLRATATVRDLERVEVYSPTKDHRESFAAEMNDELDASVAAVATPDAAIEGADVVVTATNADDPVFDGDLLEQGTHVTAMGQYNPEKRELDAATIRRSTYVPDLRERVAQDAGSFIGALEEGAIDEDHVHAELGDVVAGEADGRTDEDEITVFDSGGTAIETVAAAYMLYERARDQGLGTEIEFSPASQALTGR</sequence>
<dbReference type="AlphaFoldDB" id="A0A1I6LK90"/>
<dbReference type="PIRSF" id="PIRSF001439">
    <property type="entry name" value="CryM"/>
    <property type="match status" value="1"/>
</dbReference>
<evidence type="ECO:0000256" key="1">
    <source>
        <dbReference type="ARBA" id="ARBA00008903"/>
    </source>
</evidence>
<dbReference type="InterPro" id="IPR023401">
    <property type="entry name" value="ODC_N"/>
</dbReference>
<dbReference type="InterPro" id="IPR003462">
    <property type="entry name" value="ODC_Mu_crystall"/>
</dbReference>
<proteinExistence type="inferred from homology"/>
<accession>A0A1I6LK90</accession>
<dbReference type="RefSeq" id="WP_089817130.1">
    <property type="nucleotide sequence ID" value="NZ_FOZK01000002.1"/>
</dbReference>
<gene>
    <name evidence="2" type="ORF">SAMN05216559_2824</name>
</gene>